<dbReference type="SUPFAM" id="SSF75217">
    <property type="entry name" value="alpha/beta knot"/>
    <property type="match status" value="1"/>
</dbReference>
<dbReference type="GO" id="GO:0003723">
    <property type="term" value="F:RNA binding"/>
    <property type="evidence" value="ECO:0007669"/>
    <property type="project" value="InterPro"/>
</dbReference>
<keyword evidence="2" id="KW-0808">Transferase</keyword>
<dbReference type="GO" id="GO:0032259">
    <property type="term" value="P:methylation"/>
    <property type="evidence" value="ECO:0007669"/>
    <property type="project" value="UniProtKB-KW"/>
</dbReference>
<comment type="caution">
    <text evidence="4">The sequence shown here is derived from an EMBL/GenBank/DDBJ whole genome shotgun (WGS) entry which is preliminary data.</text>
</comment>
<reference evidence="4 5" key="1">
    <citation type="journal article" date="2016" name="Nat. Commun.">
        <title>Thousands of microbial genomes shed light on interconnected biogeochemical processes in an aquifer system.</title>
        <authorList>
            <person name="Anantharaman K."/>
            <person name="Brown C.T."/>
            <person name="Hug L.A."/>
            <person name="Sharon I."/>
            <person name="Castelle C.J."/>
            <person name="Probst A.J."/>
            <person name="Thomas B.C."/>
            <person name="Singh A."/>
            <person name="Wilkins M.J."/>
            <person name="Karaoz U."/>
            <person name="Brodie E.L."/>
            <person name="Williams K.H."/>
            <person name="Hubbard S.S."/>
            <person name="Banfield J.F."/>
        </authorList>
    </citation>
    <scope>NUCLEOTIDE SEQUENCE [LARGE SCALE GENOMIC DNA]</scope>
</reference>
<dbReference type="Proteomes" id="UP000177346">
    <property type="component" value="Unassembled WGS sequence"/>
</dbReference>
<dbReference type="InterPro" id="IPR001537">
    <property type="entry name" value="SpoU_MeTrfase"/>
</dbReference>
<gene>
    <name evidence="4" type="ORF">A3B19_00550</name>
</gene>
<dbReference type="Pfam" id="PF00588">
    <property type="entry name" value="SpoU_methylase"/>
    <property type="match status" value="1"/>
</dbReference>
<protein>
    <recommendedName>
        <fullName evidence="3">tRNA/rRNA methyltransferase SpoU type domain-containing protein</fullName>
    </recommendedName>
</protein>
<keyword evidence="1" id="KW-0489">Methyltransferase</keyword>
<evidence type="ECO:0000256" key="1">
    <source>
        <dbReference type="ARBA" id="ARBA00022603"/>
    </source>
</evidence>
<sequence>MGTLLILHNIRSLHNVGSVFRTADGAGVSKIFLTGYTPSPVDEMGRPRREIEKTALGAEHVVLWERARRASELIGRLQKENIRVVALELTDNAINYRDYKPKGPTALLLGNEVRGLSPALLKKCDAVIYIPMRGKKESLNVSVAFGVAAYQLTDTIGRR</sequence>
<dbReference type="EMBL" id="MFIF01000017">
    <property type="protein sequence ID" value="OGF86570.1"/>
    <property type="molecule type" value="Genomic_DNA"/>
</dbReference>
<evidence type="ECO:0000256" key="2">
    <source>
        <dbReference type="ARBA" id="ARBA00022679"/>
    </source>
</evidence>
<feature type="domain" description="tRNA/rRNA methyltransferase SpoU type" evidence="3">
    <location>
        <begin position="4"/>
        <end position="150"/>
    </location>
</feature>
<evidence type="ECO:0000313" key="4">
    <source>
        <dbReference type="EMBL" id="OGF86570.1"/>
    </source>
</evidence>
<dbReference type="InterPro" id="IPR029026">
    <property type="entry name" value="tRNA_m1G_MTases_N"/>
</dbReference>
<dbReference type="CDD" id="cd18097">
    <property type="entry name" value="SpoU-like"/>
    <property type="match status" value="1"/>
</dbReference>
<dbReference type="PANTHER" id="PTHR43191:SF7">
    <property type="entry name" value="OBP33PEP LIKE PROTEIN"/>
    <property type="match status" value="1"/>
</dbReference>
<dbReference type="Gene3D" id="3.40.1280.10">
    <property type="match status" value="1"/>
</dbReference>
<dbReference type="InterPro" id="IPR029028">
    <property type="entry name" value="Alpha/beta_knot_MTases"/>
</dbReference>
<evidence type="ECO:0000313" key="5">
    <source>
        <dbReference type="Proteomes" id="UP000177346"/>
    </source>
</evidence>
<evidence type="ECO:0000259" key="3">
    <source>
        <dbReference type="Pfam" id="PF00588"/>
    </source>
</evidence>
<dbReference type="PANTHER" id="PTHR43191">
    <property type="entry name" value="RRNA METHYLTRANSFERASE 3"/>
    <property type="match status" value="1"/>
</dbReference>
<dbReference type="GO" id="GO:0008173">
    <property type="term" value="F:RNA methyltransferase activity"/>
    <property type="evidence" value="ECO:0007669"/>
    <property type="project" value="InterPro"/>
</dbReference>
<organism evidence="4 5">
    <name type="scientific">Candidatus Giovannonibacteria bacterium RIFCSPLOWO2_01_FULL_46_32</name>
    <dbReference type="NCBI Taxonomy" id="1798353"/>
    <lineage>
        <taxon>Bacteria</taxon>
        <taxon>Candidatus Giovannoniibacteriota</taxon>
    </lineage>
</organism>
<dbReference type="InterPro" id="IPR051259">
    <property type="entry name" value="rRNA_Methyltransferase"/>
</dbReference>
<proteinExistence type="predicted"/>
<dbReference type="GO" id="GO:0006396">
    <property type="term" value="P:RNA processing"/>
    <property type="evidence" value="ECO:0007669"/>
    <property type="project" value="InterPro"/>
</dbReference>
<accession>A0A1F5XFE5</accession>
<dbReference type="AlphaFoldDB" id="A0A1F5XFE5"/>
<name>A0A1F5XFE5_9BACT</name>